<dbReference type="InterPro" id="IPR047589">
    <property type="entry name" value="DUF11_rpt"/>
</dbReference>
<sequence>MLTHSLARLLSTAALSLLSAALAAGTPANTPISNTASLTYLDALNVQRTQPSNVSVVTVRQVYVVSVDPSAPENAIPAGRQFAAAPGTTTRLPYVVVNGGNGSDTFTLATVQSGTDGFDVTTRLLPDTNCDGVGDGPAIDGVPQVLAADATLCVVIEATVPAGTPSGAAAKVSLTATSQGSPAVTDTENYAQVTAAATGTLSLSKAASPATPVAPGGTLTYTVSGTVQNAPAGAVTGVVTVDGTARTGVLIRDVLPAVTFGAVTAASASSGAPTPLYSTDGGVTWSAAAPASGVNAVGLLVEGTGAFLPVGSTLTLSFTATIPTGLAAGTTIRNSAVSTLDGNGDGDGADPGETSTTPETTSTVAAVTSVAVGPADFPQGGASGSYTLLGASITRAGDTQTLTTPVTAGTDATFRQTLQNTGNAPTSVTLDVTAAPAGWSCTVASISASDTLGTLTSPVTLAAGQTLDFAVRCAVPAGAAGTANAALTVSATPQGGSADTTTDTVAQVVAAGAPVLGNGDLDPTTPPDQTSVTVSTPPGTPASFPLELRNGGVSPESYDLTSSVSTQFFIDTNCDGTPDGAAITTTPSVPAGSTVCLVAQVTVPAGAAAGTSPATFTATSTADPTRVSSVTDAVQVNAVASGTITPDGAQSTVAGGRVTYAHTLTNTSNGAVTYTVAPYTSAQGFTYTYATDPNGPFSATLTGTLAAGASTPVYVRVDVPAGVTGTPSEAATLTVTLSAQDAPQPTATAQVTDTTSVQTVQANLVKSVLRCPDVACAAPAAIPGDLVSPNDILRYTLLAQNTGTSVLSGVTILDAVPANTTFLSVAAAPGVLFSVDGGATWTATAPTSLPTGEFLAGLDSDANGRIDDADTLAPGGSFQVTFTVQVN</sequence>
<dbReference type="InterPro" id="IPR036278">
    <property type="entry name" value="Sialidase_sf"/>
</dbReference>
<keyword evidence="4" id="KW-1185">Reference proteome</keyword>
<reference evidence="4" key="1">
    <citation type="journal article" date="2019" name="Int. J. Syst. Evol. Microbiol.">
        <title>The Global Catalogue of Microorganisms (GCM) 10K type strain sequencing project: providing services to taxonomists for standard genome sequencing and annotation.</title>
        <authorList>
            <consortium name="The Broad Institute Genomics Platform"/>
            <consortium name="The Broad Institute Genome Sequencing Center for Infectious Disease"/>
            <person name="Wu L."/>
            <person name="Ma J."/>
        </authorList>
    </citation>
    <scope>NUCLEOTIDE SEQUENCE [LARGE SCALE GENOMIC DNA]</scope>
    <source>
        <strain evidence="4">JCM 31047</strain>
    </source>
</reference>
<feature type="region of interest" description="Disordered" evidence="1">
    <location>
        <begin position="338"/>
        <end position="361"/>
    </location>
</feature>
<gene>
    <name evidence="3" type="ORF">GCM10008956_00580</name>
</gene>
<feature type="signal peptide" evidence="2">
    <location>
        <begin position="1"/>
        <end position="23"/>
    </location>
</feature>
<dbReference type="NCBIfam" id="TIGR01451">
    <property type="entry name" value="B_ant_repeat"/>
    <property type="match status" value="1"/>
</dbReference>
<evidence type="ECO:0000313" key="4">
    <source>
        <dbReference type="Proteomes" id="UP000600547"/>
    </source>
</evidence>
<evidence type="ECO:0000313" key="3">
    <source>
        <dbReference type="EMBL" id="GGM28481.1"/>
    </source>
</evidence>
<dbReference type="PANTHER" id="PTHR39198:SF1">
    <property type="entry name" value="ALPHA-GALACTOSIDASE NEW3 DOMAIN-CONTAINING PROTEIN"/>
    <property type="match status" value="1"/>
</dbReference>
<proteinExistence type="predicted"/>
<dbReference type="AlphaFoldDB" id="A0A8H9L4W4"/>
<organism evidence="3 4">
    <name type="scientific">Deinococcus arenae</name>
    <dbReference type="NCBI Taxonomy" id="1452751"/>
    <lineage>
        <taxon>Bacteria</taxon>
        <taxon>Thermotogati</taxon>
        <taxon>Deinococcota</taxon>
        <taxon>Deinococci</taxon>
        <taxon>Deinococcales</taxon>
        <taxon>Deinococcaceae</taxon>
        <taxon>Deinococcus</taxon>
    </lineage>
</organism>
<evidence type="ECO:0000256" key="1">
    <source>
        <dbReference type="SAM" id="MobiDB-lite"/>
    </source>
</evidence>
<evidence type="ECO:0008006" key="5">
    <source>
        <dbReference type="Google" id="ProtNLM"/>
    </source>
</evidence>
<dbReference type="RefSeq" id="WP_110830955.1">
    <property type="nucleotide sequence ID" value="NZ_BMQG01000001.1"/>
</dbReference>
<feature type="region of interest" description="Disordered" evidence="1">
    <location>
        <begin position="515"/>
        <end position="542"/>
    </location>
</feature>
<dbReference type="EMBL" id="BMQG01000001">
    <property type="protein sequence ID" value="GGM28481.1"/>
    <property type="molecule type" value="Genomic_DNA"/>
</dbReference>
<dbReference type="SUPFAM" id="SSF50939">
    <property type="entry name" value="Sialidases"/>
    <property type="match status" value="1"/>
</dbReference>
<keyword evidence="2" id="KW-0732">Signal</keyword>
<protein>
    <recommendedName>
        <fullName evidence="5">DUF11 domain-containing protein</fullName>
    </recommendedName>
</protein>
<comment type="caution">
    <text evidence="3">The sequence shown here is derived from an EMBL/GenBank/DDBJ whole genome shotgun (WGS) entry which is preliminary data.</text>
</comment>
<name>A0A8H9L4W4_9DEIO</name>
<feature type="compositionally biased region" description="Low complexity" evidence="1">
    <location>
        <begin position="351"/>
        <end position="361"/>
    </location>
</feature>
<dbReference type="Proteomes" id="UP000600547">
    <property type="component" value="Unassembled WGS sequence"/>
</dbReference>
<accession>A0A8H9L4W4</accession>
<dbReference type="PANTHER" id="PTHR39198">
    <property type="entry name" value="HYPOTHETICAL MEMBRANE PROTEIN, CONSERVED"/>
    <property type="match status" value="1"/>
</dbReference>
<evidence type="ECO:0000256" key="2">
    <source>
        <dbReference type="SAM" id="SignalP"/>
    </source>
</evidence>
<feature type="chain" id="PRO_5034766222" description="DUF11 domain-containing protein" evidence="2">
    <location>
        <begin position="24"/>
        <end position="887"/>
    </location>
</feature>